<evidence type="ECO:0000313" key="3">
    <source>
        <dbReference type="Proteomes" id="UP000192783"/>
    </source>
</evidence>
<evidence type="ECO:0000256" key="1">
    <source>
        <dbReference type="SAM" id="MobiDB-lite"/>
    </source>
</evidence>
<name>A0A1W1XBT6_9BACT</name>
<keyword evidence="3" id="KW-1185">Reference proteome</keyword>
<proteinExistence type="predicted"/>
<feature type="compositionally biased region" description="Basic and acidic residues" evidence="1">
    <location>
        <begin position="1"/>
        <end position="23"/>
    </location>
</feature>
<dbReference type="STRING" id="1121390.SAMN02746041_01075"/>
<dbReference type="Proteomes" id="UP000192783">
    <property type="component" value="Unassembled WGS sequence"/>
</dbReference>
<dbReference type="RefSeq" id="WP_084056843.1">
    <property type="nucleotide sequence ID" value="NZ_FWXF01000004.1"/>
</dbReference>
<dbReference type="EMBL" id="FWXF01000004">
    <property type="protein sequence ID" value="SMC20971.1"/>
    <property type="molecule type" value="Genomic_DNA"/>
</dbReference>
<sequence>MPERRERCEGIPRMEKMEAKRVDPAQSAGSCDESRRTLIQGSILVGVPLILTFKSRTVLGCGNDASGNLSGASGGGTTTTTSSKKPFLCWFIPKWCQ</sequence>
<evidence type="ECO:0000313" key="2">
    <source>
        <dbReference type="EMBL" id="SMC20971.1"/>
    </source>
</evidence>
<organism evidence="2 3">
    <name type="scientific">Desulfacinum hydrothermale DSM 13146</name>
    <dbReference type="NCBI Taxonomy" id="1121390"/>
    <lineage>
        <taxon>Bacteria</taxon>
        <taxon>Pseudomonadati</taxon>
        <taxon>Thermodesulfobacteriota</taxon>
        <taxon>Syntrophobacteria</taxon>
        <taxon>Syntrophobacterales</taxon>
        <taxon>Syntrophobacteraceae</taxon>
        <taxon>Desulfacinum</taxon>
    </lineage>
</organism>
<feature type="region of interest" description="Disordered" evidence="1">
    <location>
        <begin position="1"/>
        <end position="33"/>
    </location>
</feature>
<accession>A0A1W1XBT6</accession>
<gene>
    <name evidence="2" type="ORF">SAMN02746041_01075</name>
</gene>
<reference evidence="2 3" key="1">
    <citation type="submission" date="2017-04" db="EMBL/GenBank/DDBJ databases">
        <authorList>
            <person name="Afonso C.L."/>
            <person name="Miller P.J."/>
            <person name="Scott M.A."/>
            <person name="Spackman E."/>
            <person name="Goraichik I."/>
            <person name="Dimitrov K.M."/>
            <person name="Suarez D.L."/>
            <person name="Swayne D.E."/>
        </authorList>
    </citation>
    <scope>NUCLEOTIDE SEQUENCE [LARGE SCALE GENOMIC DNA]</scope>
    <source>
        <strain evidence="2 3">DSM 13146</strain>
    </source>
</reference>
<protein>
    <submittedName>
        <fullName evidence="2">Uncharacterized protein</fullName>
    </submittedName>
</protein>
<dbReference type="AlphaFoldDB" id="A0A1W1XBT6"/>